<proteinExistence type="predicted"/>
<sequence length="847" mass="84127">MLVSNMRSLLIFCALAANWPFFANGETALVRRQRFPITNSSTVSPPSSISSTFSVSSSFVITSTSSVPERHIQSSSSSTVNFSDISSQASSSWSSSSSVVSISSLSSSLSSSSISSTSSRLSSSSNSSSLISSTTSSSVSSLTNSSSSIPISTNSSVSSTAACTGCVLEASGPVTLIYTAPVQEITFIGGTVTTVLVTYPDGEVSTSFTTNFASSATIASNATDVHLTLTWTWKAAPDVILTFPTTYVAYTDIRGGLDANETARPTPTQILEREESTCIQDVEPLELFPPADGNETPFIQPLINEDSGTFQTLPPALIDYLKTQAEIISVFNGSNIATCTTQQIESFTGTTASTKGVTLGATGTSTLMTPAFLTAPETIHTTVTGPIREPPASVPGVKSDPQNTPPQQSPVNTPPPVFIPIVSIQGGPSVQQSPPNQPPASKPGIGDIIASLIANNPSVINNPPHVSQGGNPPPQTQPGSPPVITQLAGNPPGGQSITVGNTPIAVGPVQSATGGPPGGIVIGSQTLQPGQVTTIGGVVVSVPPGGSSIVVGGSNTIAINPAGPTPPSNSVLTVGGTPVTAGPSGQFVFGTQTLTPGGPAITVSGTVLSLGPSGTIAVVNGATQTLGPVPGNPVITGAPLLTINGQTVAATVIGGTTEFVVGPGTTLTPGGVLTVSGTVYSLPASGSGSVVVVNGVTSTLNNPGPVTVAAILTLNGQTYSATVVDGTTEVVIGPGTTLTPGGPAVTISGTTYSLGPSASFIVVNGHTSTIGPATVSASTTGSGARNTTSSSSSGSSTTTTGSSKAPGNFIASGIGATKGGAMSQGIGTEGLVEGLMVGVAGWLLMLL</sequence>
<evidence type="ECO:0000313" key="1">
    <source>
        <dbReference type="EMBL" id="OCK88389.1"/>
    </source>
</evidence>
<gene>
    <name evidence="1" type="ORF">K441DRAFT_700559</name>
</gene>
<evidence type="ECO:0000313" key="2">
    <source>
        <dbReference type="Proteomes" id="UP000250078"/>
    </source>
</evidence>
<keyword evidence="2" id="KW-1185">Reference proteome</keyword>
<name>A0ACC8EQ07_9PEZI</name>
<accession>A0ACC8EQ07</accession>
<protein>
    <submittedName>
        <fullName evidence="1">Uncharacterized protein</fullName>
    </submittedName>
</protein>
<dbReference type="EMBL" id="KV748243">
    <property type="protein sequence ID" value="OCK88389.1"/>
    <property type="molecule type" value="Genomic_DNA"/>
</dbReference>
<reference evidence="1 2" key="1">
    <citation type="journal article" date="2016" name="Nat. Commun.">
        <title>Ectomycorrhizal ecology is imprinted in the genome of the dominant symbiotic fungus Cenococcum geophilum.</title>
        <authorList>
            <consortium name="DOE Joint Genome Institute"/>
            <person name="Peter M."/>
            <person name="Kohler A."/>
            <person name="Ohm R.A."/>
            <person name="Kuo A."/>
            <person name="Krutzmann J."/>
            <person name="Morin E."/>
            <person name="Arend M."/>
            <person name="Barry K.W."/>
            <person name="Binder M."/>
            <person name="Choi C."/>
            <person name="Clum A."/>
            <person name="Copeland A."/>
            <person name="Grisel N."/>
            <person name="Haridas S."/>
            <person name="Kipfer T."/>
            <person name="LaButti K."/>
            <person name="Lindquist E."/>
            <person name="Lipzen A."/>
            <person name="Maire R."/>
            <person name="Meier B."/>
            <person name="Mihaltcheva S."/>
            <person name="Molinier V."/>
            <person name="Murat C."/>
            <person name="Poggeler S."/>
            <person name="Quandt C.A."/>
            <person name="Sperisen C."/>
            <person name="Tritt A."/>
            <person name="Tisserant E."/>
            <person name="Crous P.W."/>
            <person name="Henrissat B."/>
            <person name="Nehls U."/>
            <person name="Egli S."/>
            <person name="Spatafora J.W."/>
            <person name="Grigoriev I.V."/>
            <person name="Martin F.M."/>
        </authorList>
    </citation>
    <scope>NUCLEOTIDE SEQUENCE [LARGE SCALE GENOMIC DNA]</scope>
    <source>
        <strain evidence="1 2">1.58</strain>
    </source>
</reference>
<organism evidence="1 2">
    <name type="scientific">Cenococcum geophilum 1.58</name>
    <dbReference type="NCBI Taxonomy" id="794803"/>
    <lineage>
        <taxon>Eukaryota</taxon>
        <taxon>Fungi</taxon>
        <taxon>Dikarya</taxon>
        <taxon>Ascomycota</taxon>
        <taxon>Pezizomycotina</taxon>
        <taxon>Dothideomycetes</taxon>
        <taxon>Pleosporomycetidae</taxon>
        <taxon>Gloniales</taxon>
        <taxon>Gloniaceae</taxon>
        <taxon>Cenococcum</taxon>
    </lineage>
</organism>
<dbReference type="Proteomes" id="UP000250078">
    <property type="component" value="Unassembled WGS sequence"/>
</dbReference>